<dbReference type="RefSeq" id="WP_185110070.1">
    <property type="nucleotide sequence ID" value="NZ_BAAAXY010000006.1"/>
</dbReference>
<keyword evidence="3" id="KW-1185">Reference proteome</keyword>
<gene>
    <name evidence="2" type="ORF">HD593_010283</name>
</gene>
<proteinExistence type="predicted"/>
<name>A0A7X0P569_9ACTN</name>
<dbReference type="Proteomes" id="UP000565579">
    <property type="component" value="Unassembled WGS sequence"/>
</dbReference>
<protein>
    <submittedName>
        <fullName evidence="2">Uncharacterized protein</fullName>
    </submittedName>
</protein>
<dbReference type="EMBL" id="JACHMI010000001">
    <property type="protein sequence ID" value="MBB6555488.1"/>
    <property type="molecule type" value="Genomic_DNA"/>
</dbReference>
<feature type="region of interest" description="Disordered" evidence="1">
    <location>
        <begin position="1"/>
        <end position="25"/>
    </location>
</feature>
<organism evidence="2 3">
    <name type="scientific">Nonomuraea rubra</name>
    <dbReference type="NCBI Taxonomy" id="46180"/>
    <lineage>
        <taxon>Bacteria</taxon>
        <taxon>Bacillati</taxon>
        <taxon>Actinomycetota</taxon>
        <taxon>Actinomycetes</taxon>
        <taxon>Streptosporangiales</taxon>
        <taxon>Streptosporangiaceae</taxon>
        <taxon>Nonomuraea</taxon>
    </lineage>
</organism>
<reference evidence="2 3" key="1">
    <citation type="submission" date="2020-08" db="EMBL/GenBank/DDBJ databases">
        <title>Sequencing the genomes of 1000 actinobacteria strains.</title>
        <authorList>
            <person name="Klenk H.-P."/>
        </authorList>
    </citation>
    <scope>NUCLEOTIDE SEQUENCE [LARGE SCALE GENOMIC DNA]</scope>
    <source>
        <strain evidence="2 3">DSM 43768</strain>
    </source>
</reference>
<sequence length="154" mass="16323">MAIQLDPNWPGASDDDESEDPYTNRTEVRRIAGDLHELLKKLTTSSGIPVTEYAVAIGDPVPGPRLPAGAGSLPDLQAHCALNQEQMGQWPAAITYGTAAFTAYSTLIGEPGSTSGLYAGLNKQAEESFDAVLEIARTSETAEQATEEATSRQT</sequence>
<evidence type="ECO:0000256" key="1">
    <source>
        <dbReference type="SAM" id="MobiDB-lite"/>
    </source>
</evidence>
<dbReference type="AlphaFoldDB" id="A0A7X0P569"/>
<evidence type="ECO:0000313" key="3">
    <source>
        <dbReference type="Proteomes" id="UP000565579"/>
    </source>
</evidence>
<evidence type="ECO:0000313" key="2">
    <source>
        <dbReference type="EMBL" id="MBB6555488.1"/>
    </source>
</evidence>
<accession>A0A7X0P569</accession>
<comment type="caution">
    <text evidence="2">The sequence shown here is derived from an EMBL/GenBank/DDBJ whole genome shotgun (WGS) entry which is preliminary data.</text>
</comment>